<dbReference type="eggNOG" id="arCOG05831">
    <property type="taxonomic scope" value="Archaea"/>
</dbReference>
<dbReference type="PATRIC" id="fig|272844.11.peg.1361"/>
<dbReference type="HOGENOM" id="CLU_367489_0_0_2"/>
<evidence type="ECO:0000256" key="1">
    <source>
        <dbReference type="SAM" id="Phobius"/>
    </source>
</evidence>
<feature type="transmembrane region" description="Helical" evidence="1">
    <location>
        <begin position="369"/>
        <end position="386"/>
    </location>
</feature>
<reference evidence="2" key="1">
    <citation type="submission" date="1999-07" db="EMBL/GenBank/DDBJ databases">
        <authorList>
            <person name="Genoscope"/>
        </authorList>
    </citation>
    <scope>NUCLEOTIDE SEQUENCE</scope>
    <source>
        <strain evidence="2">Orsay</strain>
    </source>
</reference>
<sequence length="690" mass="78712">MMFLLSILFALLILTRNPWALLLSSLYLGFLLGSRFLENKDAILLSPGIGFSFIILLVATLSKLKIPVIAVYPLVVLLTFALSWKLKVKLGNTDIKTLWILTLASFLALAVRDFFFLLPDYRAADTWFHGSKVRMIIDSGTLYFTSVPKYFSSGIVSYPPGYHALVFYLSGNVPRNIIYAMNALRIFEFVYLPVATYLVVKEIDKRAAYLSALITPFSALYYYFVQYALLPAFFNYLMFLFAIFLLVKSFEGDVNPVLVGVISGVILLVHPYQFIVFQALSLFYMLFKREMKVFLVQLAVSLLIFLAFYPSPGKYMTNSVNLYSSYSNKDNWDFVISLLKYSFLDNGQALLGLFFVLGLVYSTLRGNKLVRVITLTFLFILLATINKVWPRLHVPIISAIWNSERTFMLATPLIPIIEGFGLSIFKNRKFAYSLLAFSLILAYPFIRVEHLASESSYLLDDNVVSFIEKVGNVDGEVGTACIFDSGRWIPILTDAKITCISKGERPRYLYLDTRGAGELTPYPLNLEDFYRDYKVLMFEKGLWLLEKGNGSIPMDVCSYYSLHSDEISWLKSTNHFVYGWIIKNYATQKLRLEKFPYAISVSNVSTIAFCSDKYYSKFKIELGGTPGYKVSLFLDGKLLGTYEFTETGSLAVTISKLVKPGFHFLRIECPRCNYKHPLGMRRVVFYEKET</sequence>
<protein>
    <recommendedName>
        <fullName evidence="6">Glycosyltransferase RgtA/B/C/D-like domain-containing protein</fullName>
    </recommendedName>
</protein>
<name>Q9UZ75_PYRAB</name>
<gene>
    <name evidence="2" type="ordered locus">PAB1531</name>
</gene>
<feature type="transmembrane region" description="Helical" evidence="1">
    <location>
        <begin position="347"/>
        <end position="364"/>
    </location>
</feature>
<reference evidence="2" key="3">
    <citation type="journal article" date="2001" name="Genome Res.">
        <title>Genome evolution at the genus level: comparison of three complete genomes of hyperthermophilic archaea.</title>
        <authorList>
            <person name="Lecompte O."/>
            <person name="Ripp R."/>
            <person name="Puzos-Barbe V."/>
            <person name="Duprat S."/>
            <person name="Heilig R."/>
            <person name="Dietrich J."/>
            <person name="Thierry J.C."/>
            <person name="Poch O."/>
        </authorList>
    </citation>
    <scope>NUCLEOTIDE SEQUENCE</scope>
    <source>
        <strain evidence="2">Orsay</strain>
    </source>
</reference>
<evidence type="ECO:0000313" key="4">
    <source>
        <dbReference type="Proteomes" id="UP000000810"/>
    </source>
</evidence>
<keyword evidence="1" id="KW-1133">Transmembrane helix</keyword>
<reference evidence="2 4" key="4">
    <citation type="journal article" date="2003" name="Mol. Microbiol.">
        <title>An integrated analysis of the genome of the hyperthermophilic archaeon Pyrococcus abyssi.</title>
        <authorList>
            <person name="Cohen G."/>
            <person name="Barbe V."/>
            <person name="Flament D."/>
            <person name="Galperin M."/>
            <person name="Heilig R."/>
            <person name="Ripp R."/>
            <person name="Lecompte O."/>
            <person name="Prieur D."/>
            <person name="Poch O."/>
            <person name="Quellerou J."/>
            <person name="Thierry J.C."/>
            <person name="Van der Oost J."/>
            <person name="Weissenbach J."/>
            <person name="Zivanovic Y."/>
            <person name="Forterre P."/>
        </authorList>
    </citation>
    <scope>NUCLEOTIDE SEQUENCE [LARGE SCALE GENOMIC DNA]</scope>
    <source>
        <strain evidence="4">GE5 / Orsay</strain>
        <strain evidence="2">Orsay</strain>
    </source>
</reference>
<feature type="transmembrane region" description="Helical" evidence="1">
    <location>
        <begin position="98"/>
        <end position="119"/>
    </location>
</feature>
<dbReference type="Proteomes" id="UP000009139">
    <property type="component" value="Chromosome"/>
</dbReference>
<evidence type="ECO:0008006" key="6">
    <source>
        <dbReference type="Google" id="ProtNLM"/>
    </source>
</evidence>
<feature type="transmembrane region" description="Helical" evidence="1">
    <location>
        <begin position="220"/>
        <end position="246"/>
    </location>
</feature>
<keyword evidence="1" id="KW-0472">Membrane</keyword>
<feature type="transmembrane region" description="Helical" evidence="1">
    <location>
        <begin position="258"/>
        <end position="286"/>
    </location>
</feature>
<dbReference type="EMBL" id="HE613800">
    <property type="protein sequence ID" value="CCE70718.1"/>
    <property type="molecule type" value="Genomic_DNA"/>
</dbReference>
<feature type="transmembrane region" description="Helical" evidence="1">
    <location>
        <begin position="68"/>
        <end position="86"/>
    </location>
</feature>
<keyword evidence="1" id="KW-0812">Transmembrane</keyword>
<feature type="transmembrane region" description="Helical" evidence="1">
    <location>
        <begin position="406"/>
        <end position="425"/>
    </location>
</feature>
<proteinExistence type="predicted"/>
<feature type="transmembrane region" description="Helical" evidence="1">
    <location>
        <begin position="42"/>
        <end position="61"/>
    </location>
</feature>
<dbReference type="STRING" id="272844.PAB1531"/>
<dbReference type="AlphaFoldDB" id="Q9UZ75"/>
<dbReference type="EMBL" id="AJ248287">
    <property type="protein sequence ID" value="CAB50184.1"/>
    <property type="molecule type" value="Genomic_DNA"/>
</dbReference>
<dbReference type="PIR" id="C75036">
    <property type="entry name" value="C75036"/>
</dbReference>
<accession>Q9UZ75</accession>
<evidence type="ECO:0000313" key="5">
    <source>
        <dbReference type="Proteomes" id="UP000009139"/>
    </source>
</evidence>
<feature type="transmembrane region" description="Helical" evidence="1">
    <location>
        <begin position="178"/>
        <end position="200"/>
    </location>
</feature>
<feature type="transmembrane region" description="Helical" evidence="1">
    <location>
        <begin position="293"/>
        <end position="311"/>
    </location>
</feature>
<dbReference type="KEGG" id="pab:PAB1531"/>
<feature type="transmembrane region" description="Helical" evidence="1">
    <location>
        <begin position="430"/>
        <end position="446"/>
    </location>
</feature>
<dbReference type="Proteomes" id="UP000000810">
    <property type="component" value="Chromosome"/>
</dbReference>
<reference evidence="2" key="2">
    <citation type="journal article" date="2000" name="J. Mol. Biol.">
        <title>Archaeal homologs of eukaryotic methylation guide small nucleolar RNAs: lessons from the Pyrococcus genomes.</title>
        <authorList>
            <person name="Gaspin C."/>
            <person name="Cavaille J."/>
            <person name="Erauso G."/>
        </authorList>
    </citation>
    <scope>NUCLEOTIDE SEQUENCE</scope>
    <source>
        <strain evidence="2">Orsay</strain>
    </source>
</reference>
<organism evidence="2 4">
    <name type="scientific">Pyrococcus abyssi (strain GE5 / Orsay)</name>
    <dbReference type="NCBI Taxonomy" id="272844"/>
    <lineage>
        <taxon>Archaea</taxon>
        <taxon>Methanobacteriati</taxon>
        <taxon>Methanobacteriota</taxon>
        <taxon>Thermococci</taxon>
        <taxon>Thermococcales</taxon>
        <taxon>Thermococcaceae</taxon>
        <taxon>Pyrococcus</taxon>
    </lineage>
</organism>
<evidence type="ECO:0000313" key="2">
    <source>
        <dbReference type="EMBL" id="CAB50184.1"/>
    </source>
</evidence>
<reference evidence="3 5" key="5">
    <citation type="journal article" date="2012" name="Curr. Microbiol.">
        <title>Re-annotation of two hyperthermophilic archaea Pyrococcus abyssi GE5 and Pyrococcus furiosus DSM 3638.</title>
        <authorList>
            <person name="Gao J."/>
            <person name="Wang J."/>
        </authorList>
    </citation>
    <scope>GENOME REANNOTATION</scope>
    <source>
        <strain evidence="3">GE5</strain>
        <strain evidence="5">GE5 / Orsay</strain>
    </source>
</reference>
<evidence type="ECO:0000313" key="3">
    <source>
        <dbReference type="EMBL" id="CCE70718.1"/>
    </source>
</evidence>
<keyword evidence="4" id="KW-1185">Reference proteome</keyword>